<dbReference type="PANTHER" id="PTHR45527">
    <property type="entry name" value="NONRIBOSOMAL PEPTIDE SYNTHETASE"/>
    <property type="match status" value="1"/>
</dbReference>
<evidence type="ECO:0000256" key="6">
    <source>
        <dbReference type="ARBA" id="ARBA00023194"/>
    </source>
</evidence>
<dbReference type="OrthoDB" id="9765680at2"/>
<feature type="domain" description="Carrier" evidence="8">
    <location>
        <begin position="973"/>
        <end position="1048"/>
    </location>
</feature>
<keyword evidence="4" id="KW-0597">Phosphoprotein</keyword>
<dbReference type="Gene3D" id="3.30.300.30">
    <property type="match status" value="2"/>
</dbReference>
<dbReference type="GeneID" id="95376887"/>
<dbReference type="SUPFAM" id="SSF56801">
    <property type="entry name" value="Acetyl-CoA synthetase-like"/>
    <property type="match status" value="2"/>
</dbReference>
<dbReference type="InterPro" id="IPR001031">
    <property type="entry name" value="Thioesterase"/>
</dbReference>
<dbReference type="Gene3D" id="1.10.1200.10">
    <property type="entry name" value="ACP-like"/>
    <property type="match status" value="1"/>
</dbReference>
<dbReference type="InterPro" id="IPR029058">
    <property type="entry name" value="AB_hydrolase_fold"/>
</dbReference>
<dbReference type="SMART" id="SM00823">
    <property type="entry name" value="PKS_PP"/>
    <property type="match status" value="2"/>
</dbReference>
<comment type="similarity">
    <text evidence="2">Belongs to the ATP-dependent AMP-binding enzyme family.</text>
</comment>
<dbReference type="FunFam" id="3.30.300.30:FF:000010">
    <property type="entry name" value="Enterobactin synthetase component F"/>
    <property type="match status" value="2"/>
</dbReference>
<dbReference type="Gene3D" id="3.30.559.10">
    <property type="entry name" value="Chloramphenicol acetyltransferase-like domain"/>
    <property type="match status" value="2"/>
</dbReference>
<dbReference type="EMBL" id="JAMDMJ010000013">
    <property type="protein sequence ID" value="MCY9596636.1"/>
    <property type="molecule type" value="Genomic_DNA"/>
</dbReference>
<dbReference type="Gene3D" id="3.30.559.30">
    <property type="entry name" value="Nonribosomal peptide synthetase, condensation domain"/>
    <property type="match status" value="2"/>
</dbReference>
<dbReference type="GO" id="GO:0005829">
    <property type="term" value="C:cytosol"/>
    <property type="evidence" value="ECO:0007669"/>
    <property type="project" value="TreeGrafter"/>
</dbReference>
<dbReference type="PROSITE" id="PS00455">
    <property type="entry name" value="AMP_BINDING"/>
    <property type="match status" value="2"/>
</dbReference>
<dbReference type="InterPro" id="IPR010071">
    <property type="entry name" value="AA_adenyl_dom"/>
</dbReference>
<dbReference type="GO" id="GO:0017000">
    <property type="term" value="P:antibiotic biosynthetic process"/>
    <property type="evidence" value="ECO:0007669"/>
    <property type="project" value="UniProtKB-KW"/>
</dbReference>
<dbReference type="InterPro" id="IPR042099">
    <property type="entry name" value="ANL_N_sf"/>
</dbReference>
<dbReference type="Pfam" id="PF00550">
    <property type="entry name" value="PP-binding"/>
    <property type="match status" value="2"/>
</dbReference>
<dbReference type="Gene3D" id="3.40.50.12780">
    <property type="entry name" value="N-terminal domain of ligase-like"/>
    <property type="match status" value="1"/>
</dbReference>
<keyword evidence="6" id="KW-0045">Antibiotic biosynthesis</keyword>
<dbReference type="InterPro" id="IPR001242">
    <property type="entry name" value="Condensation_dom"/>
</dbReference>
<keyword evidence="3" id="KW-0596">Phosphopantetheine</keyword>
<dbReference type="GO" id="GO:0044550">
    <property type="term" value="P:secondary metabolite biosynthetic process"/>
    <property type="evidence" value="ECO:0007669"/>
    <property type="project" value="UniProtKB-ARBA"/>
</dbReference>
<dbReference type="GO" id="GO:0031177">
    <property type="term" value="F:phosphopantetheine binding"/>
    <property type="evidence" value="ECO:0007669"/>
    <property type="project" value="InterPro"/>
</dbReference>
<protein>
    <submittedName>
        <fullName evidence="9">Amino acid adenylation domain-containing protein</fullName>
    </submittedName>
    <submittedName>
        <fullName evidence="10">Non-ribosomal peptide synthetase</fullName>
    </submittedName>
</protein>
<dbReference type="FunFam" id="1.10.1200.10:FF:000005">
    <property type="entry name" value="Nonribosomal peptide synthetase 1"/>
    <property type="match status" value="2"/>
</dbReference>
<dbReference type="FunFam" id="3.40.50.12780:FF:000012">
    <property type="entry name" value="Non-ribosomal peptide synthetase"/>
    <property type="match status" value="2"/>
</dbReference>
<dbReference type="GO" id="GO:0008610">
    <property type="term" value="P:lipid biosynthetic process"/>
    <property type="evidence" value="ECO:0007669"/>
    <property type="project" value="UniProtKB-ARBA"/>
</dbReference>
<evidence type="ECO:0000313" key="11">
    <source>
        <dbReference type="Proteomes" id="UP000288943"/>
    </source>
</evidence>
<comment type="cofactor">
    <cofactor evidence="1">
        <name>pantetheine 4'-phosphate</name>
        <dbReference type="ChEBI" id="CHEBI:47942"/>
    </cofactor>
</comment>
<dbReference type="InterPro" id="IPR020845">
    <property type="entry name" value="AMP-binding_CS"/>
</dbReference>
<dbReference type="InterPro" id="IPR020806">
    <property type="entry name" value="PKS_PP-bd"/>
</dbReference>
<evidence type="ECO:0000256" key="5">
    <source>
        <dbReference type="ARBA" id="ARBA00022598"/>
    </source>
</evidence>
<dbReference type="PROSITE" id="PS50075">
    <property type="entry name" value="CARRIER"/>
    <property type="match status" value="2"/>
</dbReference>
<dbReference type="NCBIfam" id="NF003417">
    <property type="entry name" value="PRK04813.1"/>
    <property type="match status" value="2"/>
</dbReference>
<dbReference type="GO" id="GO:0043041">
    <property type="term" value="P:amino acid activation for nonribosomal peptide biosynthetic process"/>
    <property type="evidence" value="ECO:0007669"/>
    <property type="project" value="TreeGrafter"/>
</dbReference>
<dbReference type="SMART" id="SM00824">
    <property type="entry name" value="PKS_TE"/>
    <property type="match status" value="1"/>
</dbReference>
<reference evidence="9 12" key="2">
    <citation type="submission" date="2022-05" db="EMBL/GenBank/DDBJ databases">
        <title>Genome Sequencing of Bee-Associated Microbes.</title>
        <authorList>
            <person name="Dunlap C."/>
        </authorList>
    </citation>
    <scope>NUCLEOTIDE SEQUENCE [LARGE SCALE GENOMIC DNA]</scope>
    <source>
        <strain evidence="9 12">NRRL B-23120</strain>
    </source>
</reference>
<evidence type="ECO:0000313" key="10">
    <source>
        <dbReference type="EMBL" id="QAV19640.1"/>
    </source>
</evidence>
<dbReference type="Pfam" id="PF00501">
    <property type="entry name" value="AMP-binding"/>
    <property type="match status" value="2"/>
</dbReference>
<dbReference type="Gene3D" id="3.40.50.980">
    <property type="match status" value="2"/>
</dbReference>
<evidence type="ECO:0000313" key="9">
    <source>
        <dbReference type="EMBL" id="MCY9596636.1"/>
    </source>
</evidence>
<feature type="domain" description="Carrier" evidence="8">
    <location>
        <begin position="2065"/>
        <end position="2140"/>
    </location>
</feature>
<keyword evidence="7" id="KW-0511">Multifunctional enzyme</keyword>
<dbReference type="InterPro" id="IPR025110">
    <property type="entry name" value="AMP-bd_C"/>
</dbReference>
<keyword evidence="5" id="KW-0436">Ligase</keyword>
<dbReference type="Proteomes" id="UP001527202">
    <property type="component" value="Unassembled WGS sequence"/>
</dbReference>
<dbReference type="Gene3D" id="2.30.38.10">
    <property type="entry name" value="Luciferase, Domain 3"/>
    <property type="match status" value="1"/>
</dbReference>
<dbReference type="Pfam" id="PF00668">
    <property type="entry name" value="Condensation"/>
    <property type="match status" value="2"/>
</dbReference>
<evidence type="ECO:0000256" key="1">
    <source>
        <dbReference type="ARBA" id="ARBA00001957"/>
    </source>
</evidence>
<evidence type="ECO:0000259" key="8">
    <source>
        <dbReference type="PROSITE" id="PS50075"/>
    </source>
</evidence>
<dbReference type="InterPro" id="IPR023213">
    <property type="entry name" value="CAT-like_dom_sf"/>
</dbReference>
<dbReference type="Pfam" id="PF13193">
    <property type="entry name" value="AMP-binding_C"/>
    <property type="match status" value="2"/>
</dbReference>
<proteinExistence type="inferred from homology"/>
<dbReference type="GO" id="GO:0016874">
    <property type="term" value="F:ligase activity"/>
    <property type="evidence" value="ECO:0007669"/>
    <property type="project" value="UniProtKB-KW"/>
</dbReference>
<evidence type="ECO:0000256" key="3">
    <source>
        <dbReference type="ARBA" id="ARBA00022450"/>
    </source>
</evidence>
<dbReference type="Gene3D" id="3.40.50.1820">
    <property type="entry name" value="alpha/beta hydrolase"/>
    <property type="match status" value="1"/>
</dbReference>
<dbReference type="FunFam" id="2.30.38.10:FF:000001">
    <property type="entry name" value="Non-ribosomal peptide synthetase PvdI"/>
    <property type="match status" value="2"/>
</dbReference>
<dbReference type="InterPro" id="IPR009081">
    <property type="entry name" value="PP-bd_ACP"/>
</dbReference>
<dbReference type="SUPFAM" id="SSF47336">
    <property type="entry name" value="ACP-like"/>
    <property type="match status" value="2"/>
</dbReference>
<dbReference type="CDD" id="cd17643">
    <property type="entry name" value="A_NRPS_Cytc1-like"/>
    <property type="match status" value="1"/>
</dbReference>
<dbReference type="InterPro" id="IPR000873">
    <property type="entry name" value="AMP-dep_synth/lig_dom"/>
</dbReference>
<dbReference type="Pfam" id="PF00975">
    <property type="entry name" value="Thioesterase"/>
    <property type="match status" value="1"/>
</dbReference>
<evidence type="ECO:0000256" key="4">
    <source>
        <dbReference type="ARBA" id="ARBA00022553"/>
    </source>
</evidence>
<dbReference type="FunFam" id="3.40.50.980:FF:000002">
    <property type="entry name" value="Enterobactin synthetase component F"/>
    <property type="match status" value="1"/>
</dbReference>
<dbReference type="Proteomes" id="UP000288943">
    <property type="component" value="Chromosome"/>
</dbReference>
<evidence type="ECO:0000313" key="12">
    <source>
        <dbReference type="Proteomes" id="UP001527202"/>
    </source>
</evidence>
<name>A0A410WZ64_9BACL</name>
<dbReference type="RefSeq" id="WP_042226924.1">
    <property type="nucleotide sequence ID" value="NZ_CP026520.1"/>
</dbReference>
<dbReference type="SUPFAM" id="SSF52777">
    <property type="entry name" value="CoA-dependent acyltransferases"/>
    <property type="match status" value="4"/>
</dbReference>
<dbReference type="InterPro" id="IPR036736">
    <property type="entry name" value="ACP-like_sf"/>
</dbReference>
<dbReference type="KEGG" id="pchi:PC41400_19010"/>
<dbReference type="CDD" id="cd12116">
    <property type="entry name" value="A_NRPS_Ta1_like"/>
    <property type="match status" value="1"/>
</dbReference>
<dbReference type="InterPro" id="IPR020802">
    <property type="entry name" value="TesA-like"/>
</dbReference>
<evidence type="ECO:0000256" key="7">
    <source>
        <dbReference type="ARBA" id="ARBA00023268"/>
    </source>
</evidence>
<reference evidence="10 11" key="1">
    <citation type="submission" date="2018-01" db="EMBL/GenBank/DDBJ databases">
        <title>The whole genome sequencing and assembly of Paenibacillus chitinolyticus KCCM 41400 strain.</title>
        <authorList>
            <person name="Kim J.-Y."/>
            <person name="Park M.-K."/>
            <person name="Lee Y.-J."/>
            <person name="Yi H."/>
            <person name="Bahn Y.-S."/>
            <person name="Kim J.F."/>
            <person name="Lee D.-W."/>
        </authorList>
    </citation>
    <scope>NUCLEOTIDE SEQUENCE [LARGE SCALE GENOMIC DNA]</scope>
    <source>
        <strain evidence="10 11">KCCM 41400</strain>
    </source>
</reference>
<dbReference type="InterPro" id="IPR045851">
    <property type="entry name" value="AMP-bd_C_sf"/>
</dbReference>
<sequence>MIGSALRLPLSGAQQGIWYAHQMDGQRSVYNTAEWLEIHGDINEELLEQALRLTVREAEWLHARFGEDGEGPWQELGPETDWALLKIDVSGMKYPLAEAEAWMRQDLQKSVELAEGPLFTQALIRLASDRWCWYQRIHHILIDAYGYALLHRRASQIYTALAAGGPVPPHNFGSPEQVLREEEAYRASGQHERDRAYWLDKLGDAPDSSVMGRGGNSPDGSPLRQSGRLAAAASRVLTESAAEAGCSWAEAVLAASAAYVHRMTGSADIRLGLPLMNRLGSSALNVPGMVMNVLPLCLTVRPETSWGDLRQQVAAELRKLRRHQRYRQHDLVRDLGLLGERRRLYGPMINIIPFVETPSFASAGTVRHSVYAGPAEDLSLQIYEASDGDGLQIDFDANPGIYSEQELSGHRRRFLSFLESAAFANPDTPAGLLDTLLPSEKDLLLNRWIDTACDVPGDSPAELIRRRAELSPHASAVVCGGRTLTYAELDRQAAVLGAELRRLGIGPERLVAIALPRGEAAVVSILAVLRLGAAYMPVDPDYPAERIVYMLEDAQPACLLTDTESMRALPETGKISLLLLDQLDKVDRAESPGSIPETGDHADAECLPLRPSPLNPAYVIYTSGSTGRPKGVPVTYGGLANLLDAMQRKFRLQEGDSFLSVTTIAFDISVMEILLPLIGGACLDIASRELILEPGALARRIRSTGASIMQATPTLWQSLVSARPGRLDGLRVIAGGEALPLSLQLALQELGCEVHNQYGPTETAIYSTAAALPGGSMIKPPIGPPIANTRTYILDAGLQPVPPGAEGELYIAGAGVARGYLNRPVQTAERFVADPWGEPGSRMYRTGDLARWLPDGSIDYLGRADHQVKLRGFRIELGEIESRIAGQPGIAQAVVVVREDRPGERRLTAYVVPEELHEPDHAQLKKQLQQELPEYMVPLVWVTLASLPLTPNKKVDRKALPAPQMSGTAKEASARTPHEELLCQVFAEVLGLSSVGIDDDFFRLGGHSLLAGRAVLRIRETTGVDVRLSGIFEAPTVRELAQLLGRKGIAIPPVVPAAPGAVVPLSRAQRRLWFLYRLEGASSTYNIPLVCTLSGKLDRQALKQALLDVTGRHEPLRTVFPETPDGMPQIRIFDREAAADRFVFQVIPAAGLEEDNWQEALDREVRHGFELSSEIPLKAVLFEREEGEYVLLLVVHHIAADGWSLSVITSDLSSAYAARIAGRDPSLSEPPVRYGDFTLWQEKLLEEESEPQSLMGSQLAYWKEALRGLPEELPLPADHPRPSVSGQAGGVIPFRIGEELHAQLLDLAAEGKASLFMVLHAALAALLARLGGGEDIPVGSPAAGRPDEATGSLVGMFINTLVLRADLSGQPTFRELLARVRQTDLSAYENQELPFERLVEALSPARSRSRHPLFQIMLVLQNTPATRLDLPGIASKLELRGTGSSKFDLTFELTEHRRPDGEPCGIEGLLEYSKDLYLPHTAEALTRRFLMLLEQAAAQPDQPVGRISVLLEEERLALTAKPRPEAAKQTIAGGKLSAPGRTLTELFEGQAALRPDAPAVVYGTQTLSYRQLNERANRIARLLMEEGAGPEQFVALALPRSADLPAAVLGVLKTGAAYLPLDPDYPADRLAYMLEDARPSILVTSADAAASMPERSGLKIVVLGDFACEERLRKLPESDPEPDLRAGRHHALHPAYLIYTSGSTGRPKGVVIPHENVIRLMESTEEWFGFDETDTWTLFHSYAFDFSVWELWGALLYGGKLVVVPFSVSRSPSEFLGLLEEQRVTVLNQTPSAFYQLIQADREKSGQASDLSLKHVIFGGEALDPGKLEEWYSRHPDNFPRLVNMYGITETTVHVSYYPLDRRSAEAGSGSVIGVPIPDLDVYVLDDNLEPVPFGVIGEMYVSGAGLARGYWRRPELSAQRFVADPFGPPGSRMYRTGDLAKRFADGSLEYLGRADQQVKLRGFRIEPGEIEAVLEKHPAVAQAAVVLREDQPGDKRLAAYIVPAQSGEVPDAGMIRLHASAALPDHMVPSGIVVLDSLPLTVNGKLDRKALPAPVYASANGSRSPRTPQEEVLCGLFAETLGLEDVGIDDGFFELGGHSMLAVRLMSRIREVWGKDPGIGLLFETPTVAGLAARLEEDTGDGALEMLLPLRSNGSGAPLFCVHPAGGLSWCYAGLMKHLNPDVPIYGLQARGIAGPDRLPQTLGEMTEDYIRCIRTVQPAGPYRLLGWSLGGNVAHAMAVQLQKEGESVEFLAMLDAYPSHYLPLRGEPDEEEALTALLALGGYDPDSIGDEPLTMETAIEILRGDNSALASLSVETIRQLRVTYENSVKILAAYVPEKYEGDLLFFHSTIIPDWFDPIDPDMWIPYVGGEIERHDIECRHKDLCQPGPLSIIGRMLAGKLSSAKAKEEEGSFYG</sequence>
<dbReference type="PANTHER" id="PTHR45527:SF14">
    <property type="entry name" value="PLIPASTATIN SYNTHASE SUBUNIT B"/>
    <property type="match status" value="1"/>
</dbReference>
<dbReference type="EMBL" id="CP026520">
    <property type="protein sequence ID" value="QAV19640.1"/>
    <property type="molecule type" value="Genomic_DNA"/>
</dbReference>
<organism evidence="10 11">
    <name type="scientific">Paenibacillus chitinolyticus</name>
    <dbReference type="NCBI Taxonomy" id="79263"/>
    <lineage>
        <taxon>Bacteria</taxon>
        <taxon>Bacillati</taxon>
        <taxon>Bacillota</taxon>
        <taxon>Bacilli</taxon>
        <taxon>Bacillales</taxon>
        <taxon>Paenibacillaceae</taxon>
        <taxon>Paenibacillus</taxon>
    </lineage>
</organism>
<dbReference type="NCBIfam" id="TIGR01733">
    <property type="entry name" value="AA-adenyl-dom"/>
    <property type="match status" value="2"/>
</dbReference>
<keyword evidence="12" id="KW-1185">Reference proteome</keyword>
<gene>
    <name evidence="9" type="ORF">M5X16_12715</name>
    <name evidence="10" type="ORF">PC41400_19010</name>
</gene>
<dbReference type="SUPFAM" id="SSF53474">
    <property type="entry name" value="alpha/beta-Hydrolases"/>
    <property type="match status" value="1"/>
</dbReference>
<dbReference type="FunFam" id="3.40.50.980:FF:000001">
    <property type="entry name" value="Non-ribosomal peptide synthetase"/>
    <property type="match status" value="2"/>
</dbReference>
<evidence type="ECO:0000256" key="2">
    <source>
        <dbReference type="ARBA" id="ARBA00006432"/>
    </source>
</evidence>
<accession>A0A410WZ64</accession>